<evidence type="ECO:0000313" key="2">
    <source>
        <dbReference type="Proteomes" id="UP000599437"/>
    </source>
</evidence>
<name>A0ABQ3E693_9ACTN</name>
<organism evidence="1 2">
    <name type="scientific">Streptomyces chryseus</name>
    <dbReference type="NCBI Taxonomy" id="68186"/>
    <lineage>
        <taxon>Bacteria</taxon>
        <taxon>Bacillati</taxon>
        <taxon>Actinomycetota</taxon>
        <taxon>Actinomycetes</taxon>
        <taxon>Kitasatosporales</taxon>
        <taxon>Streptomycetaceae</taxon>
        <taxon>Streptomyces</taxon>
    </lineage>
</organism>
<evidence type="ECO:0008006" key="3">
    <source>
        <dbReference type="Google" id="ProtNLM"/>
    </source>
</evidence>
<dbReference type="RefSeq" id="WP_170198240.1">
    <property type="nucleotide sequence ID" value="NZ_BMVO01000022.1"/>
</dbReference>
<comment type="caution">
    <text evidence="1">The sequence shown here is derived from an EMBL/GenBank/DDBJ whole genome shotgun (WGS) entry which is preliminary data.</text>
</comment>
<dbReference type="Proteomes" id="UP000599437">
    <property type="component" value="Unassembled WGS sequence"/>
</dbReference>
<accession>A0ABQ3E693</accession>
<proteinExistence type="predicted"/>
<protein>
    <recommendedName>
        <fullName evidence="3">Resolvase HTH domain-containing protein</fullName>
    </recommendedName>
</protein>
<sequence>MGGAHATQLRVDRILDEAHESGDPVQIMKLFGLSSTTAMNYVTTTHPAEGANVRR</sequence>
<reference evidence="2" key="1">
    <citation type="journal article" date="2019" name="Int. J. Syst. Evol. Microbiol.">
        <title>The Global Catalogue of Microorganisms (GCM) 10K type strain sequencing project: providing services to taxonomists for standard genome sequencing and annotation.</title>
        <authorList>
            <consortium name="The Broad Institute Genomics Platform"/>
            <consortium name="The Broad Institute Genome Sequencing Center for Infectious Disease"/>
            <person name="Wu L."/>
            <person name="Ma J."/>
        </authorList>
    </citation>
    <scope>NUCLEOTIDE SEQUENCE [LARGE SCALE GENOMIC DNA]</scope>
    <source>
        <strain evidence="2">JCM 4737</strain>
    </source>
</reference>
<evidence type="ECO:0000313" key="1">
    <source>
        <dbReference type="EMBL" id="GHB22428.1"/>
    </source>
</evidence>
<keyword evidence="2" id="KW-1185">Reference proteome</keyword>
<gene>
    <name evidence="1" type="ORF">GCM10010346_52630</name>
</gene>
<dbReference type="EMBL" id="BMVO01000022">
    <property type="protein sequence ID" value="GHB22428.1"/>
    <property type="molecule type" value="Genomic_DNA"/>
</dbReference>